<proteinExistence type="predicted"/>
<dbReference type="InterPro" id="IPR051710">
    <property type="entry name" value="Phosphatase_SH3-domain"/>
</dbReference>
<dbReference type="InterPro" id="IPR029033">
    <property type="entry name" value="His_PPase_superfam"/>
</dbReference>
<protein>
    <submittedName>
        <fullName evidence="1">Uncharacterized protein</fullName>
    </submittedName>
</protein>
<reference evidence="1" key="1">
    <citation type="submission" date="2021-02" db="EMBL/GenBank/DDBJ databases">
        <authorList>
            <person name="Nowell W R."/>
        </authorList>
    </citation>
    <scope>NUCLEOTIDE SEQUENCE</scope>
</reference>
<evidence type="ECO:0000313" key="1">
    <source>
        <dbReference type="EMBL" id="CAF2120478.1"/>
    </source>
</evidence>
<dbReference type="CDD" id="cd07067">
    <property type="entry name" value="HP_PGM_like"/>
    <property type="match status" value="1"/>
</dbReference>
<dbReference type="EMBL" id="CAJNRF010010412">
    <property type="protein sequence ID" value="CAF2120478.1"/>
    <property type="molecule type" value="Genomic_DNA"/>
</dbReference>
<dbReference type="Gene3D" id="3.40.50.1240">
    <property type="entry name" value="Phosphoglycerate mutase-like"/>
    <property type="match status" value="1"/>
</dbReference>
<dbReference type="SUPFAM" id="SSF53254">
    <property type="entry name" value="Phosphoglycerate mutase-like"/>
    <property type="match status" value="1"/>
</dbReference>
<name>A0A816V1I2_9BILA</name>
<dbReference type="PANTHER" id="PTHR16469">
    <property type="entry name" value="UBIQUITIN-ASSOCIATED AND SH3 DOMAIN-CONTAINING BA-RELATED"/>
    <property type="match status" value="1"/>
</dbReference>
<dbReference type="InterPro" id="IPR013078">
    <property type="entry name" value="His_Pase_superF_clade-1"/>
</dbReference>
<accession>A0A816V1I2</accession>
<dbReference type="AlphaFoldDB" id="A0A816V1I2"/>
<evidence type="ECO:0000313" key="2">
    <source>
        <dbReference type="Proteomes" id="UP000663856"/>
    </source>
</evidence>
<organism evidence="1 2">
    <name type="scientific">Rotaria magnacalcarata</name>
    <dbReference type="NCBI Taxonomy" id="392030"/>
    <lineage>
        <taxon>Eukaryota</taxon>
        <taxon>Metazoa</taxon>
        <taxon>Spiralia</taxon>
        <taxon>Gnathifera</taxon>
        <taxon>Rotifera</taxon>
        <taxon>Eurotatoria</taxon>
        <taxon>Bdelloidea</taxon>
        <taxon>Philodinida</taxon>
        <taxon>Philodinidae</taxon>
        <taxon>Rotaria</taxon>
    </lineage>
</organism>
<dbReference type="Proteomes" id="UP000663856">
    <property type="component" value="Unassembled WGS sequence"/>
</dbReference>
<dbReference type="Pfam" id="PF00300">
    <property type="entry name" value="His_Phos_1"/>
    <property type="match status" value="1"/>
</dbReference>
<sequence>MYVVKPKAVAYLNDNRIYHSNKKFYRNYDGAYFPKHSPHTYDLRLIILRHGERIDTTLGENWFEQVFGDGKSPPQSHLRSYLPSRLPNRRETALYMLDPPITRNGQQKALMLGNQLSRSVTNIDACYSSPAARCVLTAASVLQGMNRTNIPLRLETYLFEPMIYNKPYQEFITLSPFMSPHTWARAGYNMDRTYQRLDDFLAPQETETDYRDRSQYFLETIEQEYDRRVGARGYSRPSTVLIVGHAATPLIFSNIASRQQLDPVAFGQQCAHIPFLHTMVLERNAATHKWKAR</sequence>
<dbReference type="PANTHER" id="PTHR16469:SF5">
    <property type="entry name" value="PHOSPHOGLYCERATE MUTASE FAMILY PROTEIN"/>
    <property type="match status" value="1"/>
</dbReference>
<comment type="caution">
    <text evidence="1">The sequence shown here is derived from an EMBL/GenBank/DDBJ whole genome shotgun (WGS) entry which is preliminary data.</text>
</comment>
<gene>
    <name evidence="1" type="ORF">WKI299_LOCUS24289</name>
</gene>